<feature type="transmembrane region" description="Helical" evidence="1">
    <location>
        <begin position="338"/>
        <end position="355"/>
    </location>
</feature>
<gene>
    <name evidence="2" type="ORF">HLB44_18370</name>
</gene>
<keyword evidence="1" id="KW-1133">Transmembrane helix</keyword>
<dbReference type="RefSeq" id="WP_173125177.1">
    <property type="nucleotide sequence ID" value="NZ_JABRWJ010000005.1"/>
</dbReference>
<feature type="transmembrane region" description="Helical" evidence="1">
    <location>
        <begin position="53"/>
        <end position="72"/>
    </location>
</feature>
<proteinExistence type="predicted"/>
<evidence type="ECO:0000313" key="3">
    <source>
        <dbReference type="Proteomes" id="UP000737171"/>
    </source>
</evidence>
<feature type="transmembrane region" description="Helical" evidence="1">
    <location>
        <begin position="166"/>
        <end position="186"/>
    </location>
</feature>
<dbReference type="Gene3D" id="1.20.1250.20">
    <property type="entry name" value="MFS general substrate transporter like domains"/>
    <property type="match status" value="2"/>
</dbReference>
<evidence type="ECO:0000256" key="1">
    <source>
        <dbReference type="SAM" id="Phobius"/>
    </source>
</evidence>
<name>A0ABX2EK28_9BURK</name>
<feature type="transmembrane region" description="Helical" evidence="1">
    <location>
        <begin position="139"/>
        <end position="160"/>
    </location>
</feature>
<feature type="transmembrane region" description="Helical" evidence="1">
    <location>
        <begin position="79"/>
        <end position="98"/>
    </location>
</feature>
<feature type="transmembrane region" description="Helical" evidence="1">
    <location>
        <begin position="298"/>
        <end position="318"/>
    </location>
</feature>
<feature type="transmembrane region" description="Helical" evidence="1">
    <location>
        <begin position="367"/>
        <end position="385"/>
    </location>
</feature>
<keyword evidence="1" id="KW-0812">Transmembrane</keyword>
<feature type="transmembrane region" description="Helical" evidence="1">
    <location>
        <begin position="206"/>
        <end position="226"/>
    </location>
</feature>
<dbReference type="EMBL" id="JABRWJ010000005">
    <property type="protein sequence ID" value="NRF68963.1"/>
    <property type="molecule type" value="Genomic_DNA"/>
</dbReference>
<evidence type="ECO:0000313" key="2">
    <source>
        <dbReference type="EMBL" id="NRF68963.1"/>
    </source>
</evidence>
<dbReference type="PANTHER" id="PTHR23537:SF1">
    <property type="entry name" value="SUGAR TRANSPORTER"/>
    <property type="match status" value="1"/>
</dbReference>
<keyword evidence="1" id="KW-0472">Membrane</keyword>
<organism evidence="2 3">
    <name type="scientific">Pseudaquabacterium terrae</name>
    <dbReference type="NCBI Taxonomy" id="2732868"/>
    <lineage>
        <taxon>Bacteria</taxon>
        <taxon>Pseudomonadati</taxon>
        <taxon>Pseudomonadota</taxon>
        <taxon>Betaproteobacteria</taxon>
        <taxon>Burkholderiales</taxon>
        <taxon>Sphaerotilaceae</taxon>
        <taxon>Pseudaquabacterium</taxon>
    </lineage>
</organism>
<comment type="caution">
    <text evidence="2">The sequence shown here is derived from an EMBL/GenBank/DDBJ whole genome shotgun (WGS) entry which is preliminary data.</text>
</comment>
<feature type="transmembrane region" description="Helical" evidence="1">
    <location>
        <begin position="12"/>
        <end position="33"/>
    </location>
</feature>
<sequence>MDERATPADDTWRICLAGALALAVAMGIGRFGFTPLLPLMQREGLVNADGGAALAAVNYAGYLLGALSAAALTGRPRRLVLGGLLATAALTAGAGAVSGLAPWLLLRGLAGVLSAWVMVGVSSWALGELARRGRAEAGGVVFAGVGVGIAAAGALAWWRAGDGAAALWWQLGLLALAATAVIALCWRPSRAASPITAAPPATRAPLPRGSTGLIVCYACFGFGYILPATYLPALARALVDDPQRFGIAWPVFGIAAAISTLLAARALRRWRQLDVWAACHLLLAVGTVAPLLGRSVWMIGFAALCVGGSFMVATMAGLQQARRLAPAHPAPLLGRMTAAFALGQIAGPLVALAWSRAPLPGLTGIESTLALAALLLCASAAWLHYRQENPHVQSEALAASR</sequence>
<dbReference type="InterPro" id="IPR010645">
    <property type="entry name" value="MFS_4"/>
</dbReference>
<protein>
    <submittedName>
        <fullName evidence="2">YbfB/YjiJ family MFS transporter</fullName>
    </submittedName>
</protein>
<keyword evidence="3" id="KW-1185">Reference proteome</keyword>
<dbReference type="InterPro" id="IPR036259">
    <property type="entry name" value="MFS_trans_sf"/>
</dbReference>
<feature type="transmembrane region" description="Helical" evidence="1">
    <location>
        <begin position="104"/>
        <end position="127"/>
    </location>
</feature>
<accession>A0ABX2EK28</accession>
<dbReference type="SUPFAM" id="SSF103473">
    <property type="entry name" value="MFS general substrate transporter"/>
    <property type="match status" value="1"/>
</dbReference>
<reference evidence="2 3" key="1">
    <citation type="submission" date="2020-05" db="EMBL/GenBank/DDBJ databases">
        <title>Aquincola sp. isolate from soil.</title>
        <authorList>
            <person name="Han J."/>
            <person name="Kim D.-U."/>
        </authorList>
    </citation>
    <scope>NUCLEOTIDE SEQUENCE [LARGE SCALE GENOMIC DNA]</scope>
    <source>
        <strain evidence="2 3">S2</strain>
    </source>
</reference>
<dbReference type="Pfam" id="PF06779">
    <property type="entry name" value="MFS_4"/>
    <property type="match status" value="1"/>
</dbReference>
<feature type="transmembrane region" description="Helical" evidence="1">
    <location>
        <begin position="275"/>
        <end position="292"/>
    </location>
</feature>
<feature type="transmembrane region" description="Helical" evidence="1">
    <location>
        <begin position="246"/>
        <end position="263"/>
    </location>
</feature>
<dbReference type="Proteomes" id="UP000737171">
    <property type="component" value="Unassembled WGS sequence"/>
</dbReference>
<dbReference type="PANTHER" id="PTHR23537">
    <property type="match status" value="1"/>
</dbReference>